<dbReference type="Gene3D" id="3.30.930.10">
    <property type="entry name" value="Bira Bifunctional Protein, Domain 2"/>
    <property type="match status" value="1"/>
</dbReference>
<keyword evidence="5" id="KW-0030">Aminoacyl-tRNA synthetase</keyword>
<sequence>MKQYRDSSVVEIIAWIADKMGDKLMLRDPSGIESFSIKGIGSEEIKSLPLETLLWIKGIVVDDTIIVSDYKVIHKPVKERIVDYTRIDNVELSDYARHYAWYFRNSIISSTIKLLSYVTRYSRENLYSKGFIELLPPMISLASDPGLRGAKKLKTKYYGETYELTSSVIMFKQASVAVYEKVFFTARNIREEPPENIWTGRHLSEFTQLDIEWAMSDLEDVIRLAEELLYTVSKIIADKHIDLIYDIGERKEPIILKPPFPRIRYDEALELARKLGEPVEWGKELTHKAETKIAEYYDSPVWIIGYPVISRGFYYLPDPDDPRYNLDFNLLLPEGYGEVIDGGTREYRYPQIIERIKKLGEPLDKYEWFIELVKEGGIPPSSGWGLGLERLTRYLAGHKHVGYATIFPKLPGITGTP</sequence>
<evidence type="ECO:0000256" key="1">
    <source>
        <dbReference type="ARBA" id="ARBA00022598"/>
    </source>
</evidence>
<dbReference type="OrthoDB" id="131570at2157"/>
<dbReference type="RefSeq" id="WP_011838636.1">
    <property type="nucleotide sequence ID" value="NC_009033.1"/>
</dbReference>
<dbReference type="PANTHER" id="PTHR22594:SF48">
    <property type="entry name" value="ASPARAGINYL-TRNA SYNTHETASE-RELATED PROTEIN (N-TRUNCATION)"/>
    <property type="match status" value="1"/>
</dbReference>
<dbReference type="GO" id="GO:0005524">
    <property type="term" value="F:ATP binding"/>
    <property type="evidence" value="ECO:0007669"/>
    <property type="project" value="UniProtKB-KW"/>
</dbReference>
<dbReference type="PANTHER" id="PTHR22594">
    <property type="entry name" value="ASPARTYL/LYSYL-TRNA SYNTHETASE"/>
    <property type="match status" value="1"/>
</dbReference>
<dbReference type="GO" id="GO:0004816">
    <property type="term" value="F:asparagine-tRNA ligase activity"/>
    <property type="evidence" value="ECO:0007669"/>
    <property type="project" value="TreeGrafter"/>
</dbReference>
<dbReference type="AlphaFoldDB" id="A3DLD5"/>
<dbReference type="PROSITE" id="PS50862">
    <property type="entry name" value="AA_TRNA_LIGASE_II"/>
    <property type="match status" value="1"/>
</dbReference>
<evidence type="ECO:0000313" key="8">
    <source>
        <dbReference type="Proteomes" id="UP000000254"/>
    </source>
</evidence>
<organism evidence="7 8">
    <name type="scientific">Staphylothermus marinus (strain ATCC 43588 / DSM 3639 / JCM 9404 / F1)</name>
    <dbReference type="NCBI Taxonomy" id="399550"/>
    <lineage>
        <taxon>Archaea</taxon>
        <taxon>Thermoproteota</taxon>
        <taxon>Thermoprotei</taxon>
        <taxon>Desulfurococcales</taxon>
        <taxon>Desulfurococcaceae</taxon>
        <taxon>Staphylothermus</taxon>
    </lineage>
</organism>
<dbReference type="HOGENOM" id="CLU_004553_2_0_2"/>
<dbReference type="EC" id="6.3.1.1" evidence="7"/>
<dbReference type="InterPro" id="IPR004364">
    <property type="entry name" value="Aa-tRNA-synt_II"/>
</dbReference>
<evidence type="ECO:0000313" key="7">
    <source>
        <dbReference type="EMBL" id="ABN69445.1"/>
    </source>
</evidence>
<keyword evidence="2" id="KW-0547">Nucleotide-binding</keyword>
<keyword evidence="4" id="KW-0648">Protein biosynthesis</keyword>
<dbReference type="EMBL" id="CP000575">
    <property type="protein sequence ID" value="ABN69445.1"/>
    <property type="molecule type" value="Genomic_DNA"/>
</dbReference>
<evidence type="ECO:0000256" key="2">
    <source>
        <dbReference type="ARBA" id="ARBA00022741"/>
    </source>
</evidence>
<evidence type="ECO:0000256" key="5">
    <source>
        <dbReference type="ARBA" id="ARBA00023146"/>
    </source>
</evidence>
<dbReference type="eggNOG" id="arCOG00409">
    <property type="taxonomic scope" value="Archaea"/>
</dbReference>
<dbReference type="InterPro" id="IPR006195">
    <property type="entry name" value="aa-tRNA-synth_II"/>
</dbReference>
<name>A3DLD5_STAMF</name>
<dbReference type="InterPro" id="IPR045864">
    <property type="entry name" value="aa-tRNA-synth_II/BPL/LPL"/>
</dbReference>
<reference evidence="7 8" key="2">
    <citation type="journal article" date="2009" name="Stand. Genomic Sci.">
        <title>Complete genome sequence of Staphylothermus marinus Stetter and Fiala 1986 type strain F1.</title>
        <authorList>
            <person name="Anderson I.J."/>
            <person name="Sun H."/>
            <person name="Lapidus A."/>
            <person name="Copeland A."/>
            <person name="Glavina Del Rio T."/>
            <person name="Tice H."/>
            <person name="Dalin E."/>
            <person name="Lucas S."/>
            <person name="Barry K."/>
            <person name="Land M."/>
            <person name="Richardson P."/>
            <person name="Huber H."/>
            <person name="Kyrpides N.C."/>
        </authorList>
    </citation>
    <scope>NUCLEOTIDE SEQUENCE [LARGE SCALE GENOMIC DNA]</scope>
    <source>
        <strain evidence="8">ATCC 43588 / DSM 3639 / JCM 9404 / F1</strain>
    </source>
</reference>
<protein>
    <submittedName>
        <fullName evidence="7">Aspartate-ammonia ligase</fullName>
        <ecNumber evidence="7">6.3.1.1</ecNumber>
    </submittedName>
</protein>
<accession>A3DLD5</accession>
<keyword evidence="3" id="KW-0067">ATP-binding</keyword>
<proteinExistence type="predicted"/>
<evidence type="ECO:0000256" key="4">
    <source>
        <dbReference type="ARBA" id="ARBA00022917"/>
    </source>
</evidence>
<keyword evidence="1 7" id="KW-0436">Ligase</keyword>
<gene>
    <name evidence="7" type="ordered locus">Smar_0333</name>
</gene>
<dbReference type="GO" id="GO:0006421">
    <property type="term" value="P:asparaginyl-tRNA aminoacylation"/>
    <property type="evidence" value="ECO:0007669"/>
    <property type="project" value="TreeGrafter"/>
</dbReference>
<feature type="domain" description="Aminoacyl-transfer RNA synthetases class-II family profile" evidence="6">
    <location>
        <begin position="112"/>
        <end position="408"/>
    </location>
</feature>
<dbReference type="Pfam" id="PF00152">
    <property type="entry name" value="tRNA-synt_2"/>
    <property type="match status" value="1"/>
</dbReference>
<dbReference type="Proteomes" id="UP000000254">
    <property type="component" value="Chromosome"/>
</dbReference>
<dbReference type="GeneID" id="4907125"/>
<dbReference type="STRING" id="399550.Smar_0333"/>
<dbReference type="SUPFAM" id="SSF55681">
    <property type="entry name" value="Class II aaRS and biotin synthetases"/>
    <property type="match status" value="1"/>
</dbReference>
<dbReference type="GO" id="GO:0004071">
    <property type="term" value="F:aspartate-ammonia ligase activity"/>
    <property type="evidence" value="ECO:0007669"/>
    <property type="project" value="UniProtKB-EC"/>
</dbReference>
<evidence type="ECO:0000259" key="6">
    <source>
        <dbReference type="PROSITE" id="PS50862"/>
    </source>
</evidence>
<reference evidence="8" key="1">
    <citation type="journal article" date="2009" name="BMC Genomics">
        <title>The complete genome sequence of Staphylothermus marinus reveals differences in sulfur metabolism among heterotrophic Crenarchaeota.</title>
        <authorList>
            <person name="Anderson I.J."/>
            <person name="Dharmarajan L."/>
            <person name="Rodriguez J."/>
            <person name="Hooper S."/>
            <person name="Porat I."/>
            <person name="Ulrich L.E."/>
            <person name="Elkins J.G."/>
            <person name="Mavromatis K."/>
            <person name="Sun H."/>
            <person name="Land M."/>
            <person name="Lapidus A."/>
            <person name="Lucas S."/>
            <person name="Barry K."/>
            <person name="Huber H."/>
            <person name="Zhulin I.B."/>
            <person name="Whitman W.B."/>
            <person name="Mukhopadhyay B."/>
            <person name="Woese C."/>
            <person name="Bristow J."/>
            <person name="Kyrpides N."/>
        </authorList>
    </citation>
    <scope>NUCLEOTIDE SEQUENCE [LARGE SCALE GENOMIC DNA]</scope>
    <source>
        <strain evidence="8">ATCC 43588 / DSM 3639 / JCM 9404 / F1</strain>
    </source>
</reference>
<keyword evidence="8" id="KW-1185">Reference proteome</keyword>
<dbReference type="KEGG" id="smr:Smar_0333"/>
<evidence type="ECO:0000256" key="3">
    <source>
        <dbReference type="ARBA" id="ARBA00022840"/>
    </source>
</evidence>